<comment type="caution">
    <text evidence="2">The sequence shown here is derived from an EMBL/GenBank/DDBJ whole genome shotgun (WGS) entry which is preliminary data.</text>
</comment>
<proteinExistence type="predicted"/>
<dbReference type="EMBL" id="RJMB01000024">
    <property type="protein sequence ID" value="RNL82355.1"/>
    <property type="molecule type" value="Genomic_DNA"/>
</dbReference>
<evidence type="ECO:0000313" key="3">
    <source>
        <dbReference type="Proteomes" id="UP000269198"/>
    </source>
</evidence>
<dbReference type="AlphaFoldDB" id="A0A3N0E3D6"/>
<keyword evidence="3" id="KW-1185">Reference proteome</keyword>
<reference evidence="2 3" key="1">
    <citation type="submission" date="2018-11" db="EMBL/GenBank/DDBJ databases">
        <title>The genome draft of YIM 96095.</title>
        <authorList>
            <person name="Tang S.-K."/>
            <person name="Chunyu W.-X."/>
            <person name="Feng Y.-Z."/>
        </authorList>
    </citation>
    <scope>NUCLEOTIDE SEQUENCE [LARGE SCALE GENOMIC DNA]</scope>
    <source>
        <strain evidence="2 3">YIM 96095</strain>
    </source>
</reference>
<dbReference type="Proteomes" id="UP000269198">
    <property type="component" value="Unassembled WGS sequence"/>
</dbReference>
<dbReference type="RefSeq" id="WP_123202920.1">
    <property type="nucleotide sequence ID" value="NZ_RJMB01000024.1"/>
</dbReference>
<evidence type="ECO:0000313" key="2">
    <source>
        <dbReference type="EMBL" id="RNL82355.1"/>
    </source>
</evidence>
<sequence>MHANILDLPADPNGPFHGPLAHAFACAAHISVNNGAPWNSPDRGCSCCDAWQKREELAQDWGIDSPDAWRRQQDALLDGTSSNQVASLLLQLRQQAAWQTGAPAQPAMWDQAIAGWCQQNGQDNSVYQHLRGTAGMILEYENRFVTDGLFPPGAVVNDIRAWDLGRGANMARWGLHCGYTDPRTAHWYAVRASELARQYYGSWAEFSAGYILGRCLHFDNGQFGFRYTDPLAVHHTMMAHPHSPWLHVPFHL</sequence>
<dbReference type="OrthoDB" id="4322331at2"/>
<gene>
    <name evidence="2" type="ORF">EFW17_19795</name>
</gene>
<evidence type="ECO:0000259" key="1">
    <source>
        <dbReference type="Pfam" id="PF06889"/>
    </source>
</evidence>
<organism evidence="2 3">
    <name type="scientific">Halostreptopolyspora alba</name>
    <dbReference type="NCBI Taxonomy" id="2487137"/>
    <lineage>
        <taxon>Bacteria</taxon>
        <taxon>Bacillati</taxon>
        <taxon>Actinomycetota</taxon>
        <taxon>Actinomycetes</taxon>
        <taxon>Streptosporangiales</taxon>
        <taxon>Nocardiopsidaceae</taxon>
        <taxon>Halostreptopolyspora</taxon>
    </lineage>
</organism>
<dbReference type="Pfam" id="PF06889">
    <property type="entry name" value="DUF1266"/>
    <property type="match status" value="1"/>
</dbReference>
<feature type="domain" description="DUF1266" evidence="1">
    <location>
        <begin position="57"/>
        <end position="250"/>
    </location>
</feature>
<dbReference type="InterPro" id="IPR009677">
    <property type="entry name" value="DUF1266"/>
</dbReference>
<name>A0A3N0E3D6_9ACTN</name>
<accession>A0A3N0E3D6</accession>
<protein>
    <submittedName>
        <fullName evidence="2">DUF1266 domain-containing protein</fullName>
    </submittedName>
</protein>